<proteinExistence type="predicted"/>
<dbReference type="EMBL" id="JAOBZK010000140">
    <property type="protein sequence ID" value="MDH1182193.1"/>
    <property type="molecule type" value="Genomic_DNA"/>
</dbReference>
<feature type="region of interest" description="Disordered" evidence="1">
    <location>
        <begin position="1"/>
        <end position="23"/>
    </location>
</feature>
<evidence type="ECO:0000313" key="3">
    <source>
        <dbReference type="Proteomes" id="UP001158644"/>
    </source>
</evidence>
<dbReference type="AlphaFoldDB" id="A0ABD4Z434"/>
<name>A0ABD4Z434_9BURK</name>
<comment type="caution">
    <text evidence="2">The sequence shown here is derived from an EMBL/GenBank/DDBJ whole genome shotgun (WGS) entry which is preliminary data.</text>
</comment>
<sequence>MNNQIQQTHARTTSSGSGGAQPLFLEQTNMNDHATLNTNILAVAIEKLLSAQARQDRRGVDVLDMWIRSQDRHREEVRKLLWTRAMDMAFSLGEEECKAGHEQTDMPALLADVPVLVG</sequence>
<evidence type="ECO:0000256" key="1">
    <source>
        <dbReference type="SAM" id="MobiDB-lite"/>
    </source>
</evidence>
<dbReference type="RefSeq" id="WP_279992588.1">
    <property type="nucleotide sequence ID" value="NZ_JAOBZK010000140.1"/>
</dbReference>
<feature type="non-terminal residue" evidence="2">
    <location>
        <position position="118"/>
    </location>
</feature>
<reference evidence="2 3" key="1">
    <citation type="submission" date="2022-09" db="EMBL/GenBank/DDBJ databases">
        <title>Intensive care unit water sources are persistently colonized with multi-drug resistant bacteria and are the site of extensive horizontal gene transfer of antibiotic resistance genes.</title>
        <authorList>
            <person name="Diorio-Toth L."/>
        </authorList>
    </citation>
    <scope>NUCLEOTIDE SEQUENCE [LARGE SCALE GENOMIC DNA]</scope>
    <source>
        <strain evidence="2 3">GD03967</strain>
    </source>
</reference>
<feature type="compositionally biased region" description="Polar residues" evidence="1">
    <location>
        <begin position="1"/>
        <end position="15"/>
    </location>
</feature>
<gene>
    <name evidence="2" type="ORF">N5C72_29330</name>
</gene>
<evidence type="ECO:0000313" key="2">
    <source>
        <dbReference type="EMBL" id="MDH1182193.1"/>
    </source>
</evidence>
<protein>
    <submittedName>
        <fullName evidence="2">Uncharacterized protein</fullName>
    </submittedName>
</protein>
<accession>A0ABD4Z434</accession>
<dbReference type="Proteomes" id="UP001158644">
    <property type="component" value="Unassembled WGS sequence"/>
</dbReference>
<organism evidence="2 3">
    <name type="scientific">Achromobacter mucicolens</name>
    <dbReference type="NCBI Taxonomy" id="1389922"/>
    <lineage>
        <taxon>Bacteria</taxon>
        <taxon>Pseudomonadati</taxon>
        <taxon>Pseudomonadota</taxon>
        <taxon>Betaproteobacteria</taxon>
        <taxon>Burkholderiales</taxon>
        <taxon>Alcaligenaceae</taxon>
        <taxon>Achromobacter</taxon>
    </lineage>
</organism>